<evidence type="ECO:0000313" key="2">
    <source>
        <dbReference type="Proteomes" id="UP000238701"/>
    </source>
</evidence>
<accession>A0A2U3K4I0</accession>
<sequence>MKWMALGAESDLASPVRPEVHQAATRYACSSLMIFSAPWEKLVGFIVATPLNCPNYTTTNVAATGQYLGHSNLGRNPSLLLDLCDLGTQPVGQCLFQFDLTSGAIEVIHGLPLFRQLDKAAGYALTPERFGDKLFQQASLTGVRPRRIAEIRADRRVLKNRGSAPR</sequence>
<dbReference type="AlphaFoldDB" id="A0A2U3K4I0"/>
<organism evidence="1 2">
    <name type="scientific">Candidatus Sulfotelmatobacter kueseliae</name>
    <dbReference type="NCBI Taxonomy" id="2042962"/>
    <lineage>
        <taxon>Bacteria</taxon>
        <taxon>Pseudomonadati</taxon>
        <taxon>Acidobacteriota</taxon>
        <taxon>Terriglobia</taxon>
        <taxon>Terriglobales</taxon>
        <taxon>Candidatus Korobacteraceae</taxon>
        <taxon>Candidatus Sulfotelmatobacter</taxon>
    </lineage>
</organism>
<proteinExistence type="predicted"/>
<dbReference type="Proteomes" id="UP000238701">
    <property type="component" value="Unassembled WGS sequence"/>
</dbReference>
<evidence type="ECO:0000313" key="1">
    <source>
        <dbReference type="EMBL" id="SPF34594.1"/>
    </source>
</evidence>
<name>A0A2U3K4I0_9BACT</name>
<gene>
    <name evidence="1" type="ORF">SBA1_1310015</name>
</gene>
<reference evidence="2" key="1">
    <citation type="submission" date="2018-02" db="EMBL/GenBank/DDBJ databases">
        <authorList>
            <person name="Hausmann B."/>
        </authorList>
    </citation>
    <scope>NUCLEOTIDE SEQUENCE [LARGE SCALE GENOMIC DNA]</scope>
    <source>
        <strain evidence="2">Peat soil MAG SbA1</strain>
    </source>
</reference>
<protein>
    <submittedName>
        <fullName evidence="1">Uncharacterized protein</fullName>
    </submittedName>
</protein>
<dbReference type="EMBL" id="OMOD01000037">
    <property type="protein sequence ID" value="SPF34594.1"/>
    <property type="molecule type" value="Genomic_DNA"/>
</dbReference>